<dbReference type="PANTHER" id="PTHR16631">
    <property type="entry name" value="GLUCAN 1,3-BETA-GLUCOSIDASE"/>
    <property type="match status" value="1"/>
</dbReference>
<evidence type="ECO:0000256" key="12">
    <source>
        <dbReference type="ARBA" id="ARBA00042373"/>
    </source>
</evidence>
<evidence type="ECO:0000256" key="4">
    <source>
        <dbReference type="ARBA" id="ARBA00022475"/>
    </source>
</evidence>
<comment type="function">
    <text evidence="11">Glucanases play a role in cell expansion during growth, in cell-cell fusion during mating, and in spore release during sporulation. This enzyme may be involved in beta-glucan degradation. Active on laminarin and lichenan.</text>
</comment>
<dbReference type="InterPro" id="IPR017853">
    <property type="entry name" value="GH"/>
</dbReference>
<keyword evidence="9" id="KW-0961">Cell wall biogenesis/degradation</keyword>
<dbReference type="Proteomes" id="UP000053237">
    <property type="component" value="Unassembled WGS sequence"/>
</dbReference>
<evidence type="ECO:0000256" key="7">
    <source>
        <dbReference type="ARBA" id="ARBA00023180"/>
    </source>
</evidence>
<dbReference type="GO" id="GO:0071555">
    <property type="term" value="P:cell wall organization"/>
    <property type="evidence" value="ECO:0007669"/>
    <property type="project" value="UniProtKB-KW"/>
</dbReference>
<keyword evidence="7" id="KW-0325">Glycoprotein</keyword>
<keyword evidence="10" id="KW-0624">Polysaccharide degradation</keyword>
<dbReference type="GO" id="GO:0042973">
    <property type="term" value="F:glucan endo-1,3-beta-D-glucosidase activity"/>
    <property type="evidence" value="ECO:0007669"/>
    <property type="project" value="UniProtKB-EC"/>
</dbReference>
<comment type="caution">
    <text evidence="15">The sequence shown here is derived from an EMBL/GenBank/DDBJ whole genome shotgun (WGS) entry which is preliminary data.</text>
</comment>
<name>A0A024G5G7_9STRA</name>
<dbReference type="SUPFAM" id="SSF51445">
    <property type="entry name" value="(Trans)glycosidases"/>
    <property type="match status" value="1"/>
</dbReference>
<evidence type="ECO:0000313" key="15">
    <source>
        <dbReference type="EMBL" id="CCI41560.1"/>
    </source>
</evidence>
<dbReference type="InParanoid" id="A0A024G5G7"/>
<evidence type="ECO:0000256" key="9">
    <source>
        <dbReference type="ARBA" id="ARBA00023316"/>
    </source>
</evidence>
<feature type="signal peptide" evidence="14">
    <location>
        <begin position="1"/>
        <end position="23"/>
    </location>
</feature>
<proteinExistence type="predicted"/>
<evidence type="ECO:0000256" key="5">
    <source>
        <dbReference type="ARBA" id="ARBA00022801"/>
    </source>
</evidence>
<keyword evidence="4" id="KW-1003">Cell membrane</keyword>
<keyword evidence="16" id="KW-1185">Reference proteome</keyword>
<evidence type="ECO:0000256" key="14">
    <source>
        <dbReference type="SAM" id="SignalP"/>
    </source>
</evidence>
<evidence type="ECO:0000313" key="16">
    <source>
        <dbReference type="Proteomes" id="UP000053237"/>
    </source>
</evidence>
<accession>A0A024G5G7</accession>
<evidence type="ECO:0000256" key="3">
    <source>
        <dbReference type="ARBA" id="ARBA00012780"/>
    </source>
</evidence>
<dbReference type="AlphaFoldDB" id="A0A024G5G7"/>
<dbReference type="InterPro" id="IPR050732">
    <property type="entry name" value="Beta-glucan_modifiers"/>
</dbReference>
<feature type="chain" id="PRO_5001529270" description="glucan endo-1,3-beta-D-glucosidase" evidence="14">
    <location>
        <begin position="24"/>
        <end position="281"/>
    </location>
</feature>
<dbReference type="PANTHER" id="PTHR16631:SF17">
    <property type="entry name" value="GLUCAN ENDO-1,3-BETA-GLUCOSIDASE BTGC"/>
    <property type="match status" value="1"/>
</dbReference>
<evidence type="ECO:0000256" key="11">
    <source>
        <dbReference type="ARBA" id="ARBA00037649"/>
    </source>
</evidence>
<keyword evidence="8" id="KW-0119">Carbohydrate metabolism</keyword>
<gene>
    <name evidence="15" type="ORF">BN9_023440</name>
</gene>
<comment type="subcellular location">
    <subcellularLocation>
        <location evidence="2">Cell membrane</location>
    </subcellularLocation>
</comment>
<organism evidence="15 16">
    <name type="scientific">Albugo candida</name>
    <dbReference type="NCBI Taxonomy" id="65357"/>
    <lineage>
        <taxon>Eukaryota</taxon>
        <taxon>Sar</taxon>
        <taxon>Stramenopiles</taxon>
        <taxon>Oomycota</taxon>
        <taxon>Peronosporomycetes</taxon>
        <taxon>Albuginales</taxon>
        <taxon>Albuginaceae</taxon>
        <taxon>Albugo</taxon>
    </lineage>
</organism>
<comment type="catalytic activity">
    <reaction evidence="1">
        <text>Hydrolysis of (1-&gt;3)-beta-D-glucosidic linkages in (1-&gt;3)-beta-D-glucans.</text>
        <dbReference type="EC" id="3.2.1.39"/>
    </reaction>
</comment>
<evidence type="ECO:0000256" key="13">
    <source>
        <dbReference type="ARBA" id="ARBA00043078"/>
    </source>
</evidence>
<evidence type="ECO:0000256" key="2">
    <source>
        <dbReference type="ARBA" id="ARBA00004236"/>
    </source>
</evidence>
<keyword evidence="6" id="KW-0472">Membrane</keyword>
<reference evidence="15 16" key="1">
    <citation type="submission" date="2012-05" db="EMBL/GenBank/DDBJ databases">
        <title>Recombination and specialization in a pathogen metapopulation.</title>
        <authorList>
            <person name="Gardiner A."/>
            <person name="Kemen E."/>
            <person name="Schultz-Larsen T."/>
            <person name="MacLean D."/>
            <person name="Van Oosterhout C."/>
            <person name="Jones J.D.G."/>
        </authorList>
    </citation>
    <scope>NUCLEOTIDE SEQUENCE [LARGE SCALE GENOMIC DNA]</scope>
    <source>
        <strain evidence="15 16">Ac Nc2</strain>
    </source>
</reference>
<keyword evidence="14" id="KW-0732">Signal</keyword>
<evidence type="ECO:0000256" key="10">
    <source>
        <dbReference type="ARBA" id="ARBA00023326"/>
    </source>
</evidence>
<evidence type="ECO:0000256" key="8">
    <source>
        <dbReference type="ARBA" id="ARBA00023277"/>
    </source>
</evidence>
<dbReference type="EC" id="3.2.1.39" evidence="3"/>
<sequence length="281" mass="31595">MLKQCILNLIIVLVAFFTREIESAVARLKGVSYDISTVKTDEMVDRDFRAMKQYGFDLVRLYEWKEYLSLADLALKNGLQIIFSINLQNIEQGCAIVNSKEAAFNTICMGNENMQNRSLTIPIMGIHIDAVKKCLNQNIKLALCERMTEFIQIDLSPLQPKVDYMLVSIHPFFSSELLTSAAADLKLELDAVHNKYGALQVGLAETGYPTSGQLVVTNPPSLDMMCNLFTYYKQIAAENPGQAPYVYFMFKDVCCKSTQVENSFGLQYLDGRDKCTVSTVP</sequence>
<protein>
    <recommendedName>
        <fullName evidence="3">glucan endo-1,3-beta-D-glucosidase</fullName>
        <ecNumber evidence="3">3.2.1.39</ecNumber>
    </recommendedName>
    <alternativeName>
        <fullName evidence="13">Endo-1,3-beta-glucanase btgC</fullName>
    </alternativeName>
    <alternativeName>
        <fullName evidence="12">Laminarinase btgC</fullName>
    </alternativeName>
</protein>
<dbReference type="GO" id="GO:0005886">
    <property type="term" value="C:plasma membrane"/>
    <property type="evidence" value="ECO:0007669"/>
    <property type="project" value="UniProtKB-SubCell"/>
</dbReference>
<dbReference type="GO" id="GO:0000272">
    <property type="term" value="P:polysaccharide catabolic process"/>
    <property type="evidence" value="ECO:0007669"/>
    <property type="project" value="UniProtKB-KW"/>
</dbReference>
<dbReference type="Gene3D" id="3.20.20.80">
    <property type="entry name" value="Glycosidases"/>
    <property type="match status" value="2"/>
</dbReference>
<evidence type="ECO:0000256" key="1">
    <source>
        <dbReference type="ARBA" id="ARBA00000382"/>
    </source>
</evidence>
<dbReference type="EMBL" id="CAIX01000021">
    <property type="protein sequence ID" value="CCI41560.1"/>
    <property type="molecule type" value="Genomic_DNA"/>
</dbReference>
<dbReference type="STRING" id="65357.A0A024G5G7"/>
<keyword evidence="5" id="KW-0378">Hydrolase</keyword>
<evidence type="ECO:0000256" key="6">
    <source>
        <dbReference type="ARBA" id="ARBA00023136"/>
    </source>
</evidence>